<dbReference type="EMBL" id="POUB01000004">
    <property type="protein sequence ID" value="PZG02790.1"/>
    <property type="molecule type" value="Genomic_DNA"/>
</dbReference>
<feature type="region of interest" description="Disordered" evidence="1">
    <location>
        <begin position="18"/>
        <end position="39"/>
    </location>
</feature>
<organism evidence="2 3">
    <name type="scientific">Micromonospora deserti</name>
    <dbReference type="NCBI Taxonomy" id="2070366"/>
    <lineage>
        <taxon>Bacteria</taxon>
        <taxon>Bacillati</taxon>
        <taxon>Actinomycetota</taxon>
        <taxon>Actinomycetes</taxon>
        <taxon>Micromonosporales</taxon>
        <taxon>Micromonosporaceae</taxon>
        <taxon>Micromonospora</taxon>
    </lineage>
</organism>
<gene>
    <name evidence="2" type="ORF">C1I99_01220</name>
</gene>
<evidence type="ECO:0000313" key="3">
    <source>
        <dbReference type="Proteomes" id="UP000248749"/>
    </source>
</evidence>
<name>A0A2W2DPE5_9ACTN</name>
<protein>
    <submittedName>
        <fullName evidence="2">Uncharacterized protein</fullName>
    </submittedName>
</protein>
<dbReference type="Proteomes" id="UP000248749">
    <property type="component" value="Unassembled WGS sequence"/>
</dbReference>
<proteinExistence type="predicted"/>
<accession>A0A2W2DPE5</accession>
<sequence>MIVPVLVLAVAACGSEKGSDIPTAGGGSGGATPAATASLSSDERALKFAQCMRDQGIDMPDPGTDGSSVFGKGAASKDKLDAATEACRQYMPDGGELRQPSAERIDQLRKFAQCMREHGIAKFPDPQADGLMDIQGAGIDPEDAAYQAAEEACAALQPGPGS</sequence>
<evidence type="ECO:0000256" key="1">
    <source>
        <dbReference type="SAM" id="MobiDB-lite"/>
    </source>
</evidence>
<reference evidence="2 3" key="1">
    <citation type="submission" date="2018-01" db="EMBL/GenBank/DDBJ databases">
        <title>Draft genome sequence of Salinispora sp. 13K206.</title>
        <authorList>
            <person name="Sahin N."/>
            <person name="Saygin H."/>
            <person name="Ay H."/>
        </authorList>
    </citation>
    <scope>NUCLEOTIDE SEQUENCE [LARGE SCALE GENOMIC DNA]</scope>
    <source>
        <strain evidence="2 3">13K206</strain>
    </source>
</reference>
<keyword evidence="3" id="KW-1185">Reference proteome</keyword>
<dbReference type="AlphaFoldDB" id="A0A2W2DPE5"/>
<comment type="caution">
    <text evidence="2">The sequence shown here is derived from an EMBL/GenBank/DDBJ whole genome shotgun (WGS) entry which is preliminary data.</text>
</comment>
<dbReference type="OrthoDB" id="7949713at2"/>
<dbReference type="RefSeq" id="WP_111132284.1">
    <property type="nucleotide sequence ID" value="NZ_POUB01000004.1"/>
</dbReference>
<evidence type="ECO:0000313" key="2">
    <source>
        <dbReference type="EMBL" id="PZG02790.1"/>
    </source>
</evidence>